<evidence type="ECO:0000313" key="2">
    <source>
        <dbReference type="EMBL" id="MDY6551461.1"/>
    </source>
</evidence>
<evidence type="ECO:0000313" key="4">
    <source>
        <dbReference type="Proteomes" id="UP001284094"/>
    </source>
</evidence>
<proteinExistence type="predicted"/>
<dbReference type="EMBL" id="JAXHPO010000078">
    <property type="protein sequence ID" value="MDY6551461.1"/>
    <property type="molecule type" value="Genomic_DNA"/>
</dbReference>
<dbReference type="EMBL" id="JAXHPL010000004">
    <property type="protein sequence ID" value="MDY6485914.1"/>
    <property type="molecule type" value="Genomic_DNA"/>
</dbReference>
<organism evidence="1 3">
    <name type="scientific">Acinetobacter faecalis</name>
    <dbReference type="NCBI Taxonomy" id="2665161"/>
    <lineage>
        <taxon>Bacteria</taxon>
        <taxon>Pseudomonadati</taxon>
        <taxon>Pseudomonadota</taxon>
        <taxon>Gammaproteobacteria</taxon>
        <taxon>Moraxellales</taxon>
        <taxon>Moraxellaceae</taxon>
        <taxon>Acinetobacter</taxon>
    </lineage>
</organism>
<keyword evidence="4" id="KW-1185">Reference proteome</keyword>
<sequence>MRSSKVTGSKILGLGLIAGIISVAAFAEPAVQPGETLESLSQAKITTTVNGQPGSLQELAASGKIKILGDSAQATEAPASEVATSDAIADETATSEVVATEEAPVSEVPAQ</sequence>
<reference evidence="1 3" key="1">
    <citation type="submission" date="2023-11" db="EMBL/GenBank/DDBJ databases">
        <title>The common occurrence of Acinetobacte faecalis in cattle feces and its emended description.</title>
        <authorList>
            <person name="Kyselkova M."/>
            <person name="Xanthopoulou K."/>
            <person name="Shestivska V."/>
            <person name="Spanelova P."/>
            <person name="Maixnerova M."/>
            <person name="Higgins P.G."/>
            <person name="Nemec A."/>
        </authorList>
    </citation>
    <scope>NUCLEOTIDE SEQUENCE [LARGE SCALE GENOMIC DNA]</scope>
    <source>
        <strain evidence="1 3">ANC 7483</strain>
    </source>
</reference>
<evidence type="ECO:0000313" key="1">
    <source>
        <dbReference type="EMBL" id="MDY6485914.1"/>
    </source>
</evidence>
<evidence type="ECO:0000313" key="3">
    <source>
        <dbReference type="Proteomes" id="UP001278995"/>
    </source>
</evidence>
<accession>A0AB35URS7</accession>
<dbReference type="Proteomes" id="UP001278995">
    <property type="component" value="Unassembled WGS sequence"/>
</dbReference>
<dbReference type="AlphaFoldDB" id="A0AB35URS7"/>
<gene>
    <name evidence="2" type="ORF">SKM48_12035</name>
    <name evidence="1" type="ORF">SKM51_01595</name>
</gene>
<dbReference type="RefSeq" id="WP_228273486.1">
    <property type="nucleotide sequence ID" value="NZ_JAXHPI010000069.1"/>
</dbReference>
<reference evidence="2 4" key="3">
    <citation type="journal article" date="2024" name="Syst. Appl. Microbiol.">
        <title>Evidence for the occurrence of Acinetobacter faecalis in cattle feces and its emended description.</title>
        <authorList>
            <person name="Kyselkova M."/>
            <person name="Xanthopoulou K."/>
            <person name="Shestivska V."/>
            <person name="Spanelova P."/>
            <person name="Maixnerova M."/>
            <person name="Higgins P.G."/>
            <person name="Nemec A."/>
        </authorList>
    </citation>
    <scope>NUCLEOTIDE SEQUENCE [LARGE SCALE GENOMIC DNA]</scope>
    <source>
        <strain evidence="2 4">ANC 7225</strain>
    </source>
</reference>
<protein>
    <submittedName>
        <fullName evidence="1">Uncharacterized protein</fullName>
    </submittedName>
</protein>
<reference evidence="2" key="2">
    <citation type="submission" date="2023-11" db="EMBL/GenBank/DDBJ databases">
        <authorList>
            <person name="Kyselkova M."/>
            <person name="Xanthopoulou K."/>
            <person name="Shestivska V."/>
            <person name="Spanelova P."/>
            <person name="Maixnerova M."/>
            <person name="Higgins P.G."/>
            <person name="Nemec A."/>
        </authorList>
    </citation>
    <scope>NUCLEOTIDE SEQUENCE</scope>
    <source>
        <strain evidence="2">ANC 7225</strain>
    </source>
</reference>
<dbReference type="Proteomes" id="UP001284094">
    <property type="component" value="Unassembled WGS sequence"/>
</dbReference>
<name>A0AB35URS7_9GAMM</name>
<comment type="caution">
    <text evidence="1">The sequence shown here is derived from an EMBL/GenBank/DDBJ whole genome shotgun (WGS) entry which is preliminary data.</text>
</comment>